<dbReference type="Proteomes" id="UP001357485">
    <property type="component" value="Unassembled WGS sequence"/>
</dbReference>
<feature type="non-terminal residue" evidence="2">
    <location>
        <position position="193"/>
    </location>
</feature>
<accession>A0ABR0M2J2</accession>
<feature type="compositionally biased region" description="Basic and acidic residues" evidence="1">
    <location>
        <begin position="28"/>
        <end position="44"/>
    </location>
</feature>
<protein>
    <submittedName>
        <fullName evidence="2">Uncharacterized protein</fullName>
    </submittedName>
</protein>
<organism evidence="2 3">
    <name type="scientific">Cryomyces antarcticus</name>
    <dbReference type="NCBI Taxonomy" id="329879"/>
    <lineage>
        <taxon>Eukaryota</taxon>
        <taxon>Fungi</taxon>
        <taxon>Dikarya</taxon>
        <taxon>Ascomycota</taxon>
        <taxon>Pezizomycotina</taxon>
        <taxon>Dothideomycetes</taxon>
        <taxon>Dothideomycetes incertae sedis</taxon>
        <taxon>Cryomyces</taxon>
    </lineage>
</organism>
<feature type="non-terminal residue" evidence="2">
    <location>
        <position position="1"/>
    </location>
</feature>
<sequence length="193" mass="22156">RWPSRSGAPTTARSLRPVLPRHPRPLHHREQLPEHLQRGADRAGARPLDAAHPAFPVDFCRHLRLHRHRHPGILAFRARAAELPRLHRLLAGHLRGHRADGSLRLQARLRRLSPRALRPAGQAAPGHRRHRRLLRWYRRHGGRHEPSLVRRRRGAEGGRGAFWGRRRVRVGLRVCGRVVFGLQDVGAQDLSQI</sequence>
<evidence type="ECO:0000313" key="3">
    <source>
        <dbReference type="Proteomes" id="UP001357485"/>
    </source>
</evidence>
<keyword evidence="3" id="KW-1185">Reference proteome</keyword>
<name>A0ABR0M2J2_9PEZI</name>
<evidence type="ECO:0000256" key="1">
    <source>
        <dbReference type="SAM" id="MobiDB-lite"/>
    </source>
</evidence>
<feature type="region of interest" description="Disordered" evidence="1">
    <location>
        <begin position="1"/>
        <end position="44"/>
    </location>
</feature>
<reference evidence="2 3" key="1">
    <citation type="submission" date="2023-08" db="EMBL/GenBank/DDBJ databases">
        <title>Black Yeasts Isolated from many extreme environments.</title>
        <authorList>
            <person name="Coleine C."/>
            <person name="Stajich J.E."/>
            <person name="Selbmann L."/>
        </authorList>
    </citation>
    <scope>NUCLEOTIDE SEQUENCE [LARGE SCALE GENOMIC DNA]</scope>
    <source>
        <strain evidence="2 3">CCFEE 536</strain>
    </source>
</reference>
<evidence type="ECO:0000313" key="2">
    <source>
        <dbReference type="EMBL" id="KAK5277335.1"/>
    </source>
</evidence>
<comment type="caution">
    <text evidence="2">The sequence shown here is derived from an EMBL/GenBank/DDBJ whole genome shotgun (WGS) entry which is preliminary data.</text>
</comment>
<dbReference type="EMBL" id="JAVRRA010002703">
    <property type="protein sequence ID" value="KAK5277335.1"/>
    <property type="molecule type" value="Genomic_DNA"/>
</dbReference>
<gene>
    <name evidence="2" type="ORF">LTR16_009912</name>
</gene>
<proteinExistence type="predicted"/>